<organism evidence="1 2">
    <name type="scientific">Citreimonas salinaria</name>
    <dbReference type="NCBI Taxonomy" id="321339"/>
    <lineage>
        <taxon>Bacteria</taxon>
        <taxon>Pseudomonadati</taxon>
        <taxon>Pseudomonadota</taxon>
        <taxon>Alphaproteobacteria</taxon>
        <taxon>Rhodobacterales</taxon>
        <taxon>Roseobacteraceae</taxon>
        <taxon>Citreimonas</taxon>
    </lineage>
</organism>
<sequence>MSALDTARDAHGVDLPDWIEALARECDRTSQNRAAQTIGYTAGAVSAVLRGKYAAGTKSIETSVRGTLMAETVECPVLGEIGKQVCLKWRRRSRDFRNGNSMDVTMFRACARCPRNSEDG</sequence>
<evidence type="ECO:0008006" key="3">
    <source>
        <dbReference type="Google" id="ProtNLM"/>
    </source>
</evidence>
<dbReference type="AlphaFoldDB" id="A0A1H3KSA4"/>
<evidence type="ECO:0000313" key="1">
    <source>
        <dbReference type="EMBL" id="SDY54896.1"/>
    </source>
</evidence>
<dbReference type="InterPro" id="IPR010982">
    <property type="entry name" value="Lambda_DNA-bd_dom_sf"/>
</dbReference>
<evidence type="ECO:0000313" key="2">
    <source>
        <dbReference type="Proteomes" id="UP000199286"/>
    </source>
</evidence>
<accession>A0A1H3KSA4</accession>
<dbReference type="Proteomes" id="UP000199286">
    <property type="component" value="Unassembled WGS sequence"/>
</dbReference>
<protein>
    <recommendedName>
        <fullName evidence="3">Transcriptional regulator</fullName>
    </recommendedName>
</protein>
<dbReference type="Gene3D" id="1.10.260.40">
    <property type="entry name" value="lambda repressor-like DNA-binding domains"/>
    <property type="match status" value="1"/>
</dbReference>
<dbReference type="RefSeq" id="WP_089883832.1">
    <property type="nucleotide sequence ID" value="NZ_FNPF01000010.1"/>
</dbReference>
<reference evidence="1 2" key="1">
    <citation type="submission" date="2016-10" db="EMBL/GenBank/DDBJ databases">
        <authorList>
            <person name="de Groot N.N."/>
        </authorList>
    </citation>
    <scope>NUCLEOTIDE SEQUENCE [LARGE SCALE GENOMIC DNA]</scope>
    <source>
        <strain evidence="1 2">DSM 26880</strain>
    </source>
</reference>
<keyword evidence="2" id="KW-1185">Reference proteome</keyword>
<proteinExistence type="predicted"/>
<dbReference type="STRING" id="321339.SAMN05444340_11072"/>
<dbReference type="EMBL" id="FNPF01000010">
    <property type="protein sequence ID" value="SDY54896.1"/>
    <property type="molecule type" value="Genomic_DNA"/>
</dbReference>
<gene>
    <name evidence="1" type="ORF">SAMN05444340_11072</name>
</gene>
<dbReference type="OrthoDB" id="6064795at2"/>
<name>A0A1H3KSA4_9RHOB</name>
<dbReference type="GO" id="GO:0003677">
    <property type="term" value="F:DNA binding"/>
    <property type="evidence" value="ECO:0007669"/>
    <property type="project" value="InterPro"/>
</dbReference>